<dbReference type="Proteomes" id="UP000673552">
    <property type="component" value="Chromosome 32"/>
</dbReference>
<evidence type="ECO:0000256" key="1">
    <source>
        <dbReference type="SAM" id="MobiDB-lite"/>
    </source>
</evidence>
<accession>A0A836H579</accession>
<protein>
    <submittedName>
        <fullName evidence="2">Uncharacterized protein</fullName>
    </submittedName>
</protein>
<evidence type="ECO:0000313" key="2">
    <source>
        <dbReference type="EMBL" id="KAG5470620.1"/>
    </source>
</evidence>
<reference evidence="2 3" key="1">
    <citation type="submission" date="2021-03" db="EMBL/GenBank/DDBJ databases">
        <title>Leishmania (Mundinia) martiniquensis Genome sequencing and assembly.</title>
        <authorList>
            <person name="Almutairi H."/>
            <person name="Gatherer D."/>
        </authorList>
    </citation>
    <scope>NUCLEOTIDE SEQUENCE [LARGE SCALE GENOMIC DNA]</scope>
    <source>
        <strain evidence="2">LSCM1</strain>
    </source>
</reference>
<evidence type="ECO:0000313" key="3">
    <source>
        <dbReference type="Proteomes" id="UP000673552"/>
    </source>
</evidence>
<keyword evidence="3" id="KW-1185">Reference proteome</keyword>
<comment type="caution">
    <text evidence="2">The sequence shown here is derived from an EMBL/GenBank/DDBJ whole genome shotgun (WGS) entry which is preliminary data.</text>
</comment>
<feature type="region of interest" description="Disordered" evidence="1">
    <location>
        <begin position="37"/>
        <end position="138"/>
    </location>
</feature>
<feature type="compositionally biased region" description="Polar residues" evidence="1">
    <location>
        <begin position="96"/>
        <end position="105"/>
    </location>
</feature>
<name>A0A836H579_9TRYP</name>
<gene>
    <name evidence="2" type="ORF">LSCM1_01866</name>
</gene>
<dbReference type="GeneID" id="92511976"/>
<dbReference type="RefSeq" id="XP_067176013.1">
    <property type="nucleotide sequence ID" value="XM_067319464.1"/>
</dbReference>
<organism evidence="2 3">
    <name type="scientific">Leishmania martiniquensis</name>
    <dbReference type="NCBI Taxonomy" id="1580590"/>
    <lineage>
        <taxon>Eukaryota</taxon>
        <taxon>Discoba</taxon>
        <taxon>Euglenozoa</taxon>
        <taxon>Kinetoplastea</taxon>
        <taxon>Metakinetoplastina</taxon>
        <taxon>Trypanosomatida</taxon>
        <taxon>Trypanosomatidae</taxon>
        <taxon>Leishmaniinae</taxon>
        <taxon>Leishmania</taxon>
    </lineage>
</organism>
<proteinExistence type="predicted"/>
<feature type="compositionally biased region" description="Low complexity" evidence="1">
    <location>
        <begin position="77"/>
        <end position="95"/>
    </location>
</feature>
<dbReference type="AlphaFoldDB" id="A0A836H579"/>
<sequence length="1045" mass="113370">MKVDIKAISDALDGILAAEGSAAPQKTHSAIINRQRPLVSHSNNDTPHSEGLKSVASKAAEAPFSHHTTGAAGGTGSIIKPSPVVKKPTTPEKTSAPQLQASASDGITKERPMKKAARKNRSPQIVRSQDQRSLPPLNPAWKNTDSIVADFLALLGSIELVAFKVVEATGVGVESALVTPQNVGRWISRCALPSKSWVTSTPLSCEACVLLELENRADIHRRRRLPPCALSSGSNQLSGGSTDTYVVQDYIAVLVLEDDVERRLHHLDPPAFPIQEQYLLNVVIETSTSAHGAFVALVSTPAAPSRAATLRIPGTLLKAFVRITICPTESDPSRNVIKVRALCFFRSDTWTAEEVAVAQKDRMPFEEEVKATLRESMTAACPKAHSDCSSKQERVAGETLTTDESSLPLAKDGQERIGEGITHHTSLEQNTATEVASFVKAVALSRSRQDSMAPRRSCLRGVGEVEYDWFLDTLIDVSTAKGAKVSASNKASTAETDSEEGVVEYIRTLQAWNNVPTLSVKAALSYCLSETTSFSASTLLATGLFGHEAQEHLSQPFKLHVLVVSISDSTSQDSTQTHPPGVYLPPLHLISAIASEAVSLGYSTELLFTCPTNNGFGCAIRPYSCTPVSQEAHYKLIFVVPVRSTIEGEECSAAGVMKSLLRIALSLFCDSSDMRVYHMSPEYGLPSHGTLQSRKPCGALRLLIDGTRCFDDLMPVLAEWAAVSGGLRYYGNVTQRTLQLLFFPSCFIGSGADGELALNTSELRHEAQWSSLRLRFSGLWRKDTKVADCVADDIVGLAVDYQRPATYVWQSRRGALRLVLTDTHFIEYLTYVDGLVAPSPLVSLATSYYGEEARSAAHHSKLSTFSEAPWMALLQAAERLHEGSVESTAEFSKDAAVDFFALRRRVTVSFAFHILSTAFKRGWTRVSASIPLCDGSIRDAASDLQSVRFHPLEETTSDKSSASSPLSLLDEDAFIDTLLQWQYPFPNVVVLHCTDVLRAGLRPPSAYMTAPRASCLRAREGVLSLFSEGVLQTFASVSKPDEALS</sequence>
<dbReference type="KEGG" id="lmat:92511976"/>
<dbReference type="OrthoDB" id="272958at2759"/>
<dbReference type="EMBL" id="JAFEUZ010000032">
    <property type="protein sequence ID" value="KAG5470620.1"/>
    <property type="molecule type" value="Genomic_DNA"/>
</dbReference>
<feature type="compositionally biased region" description="Polar residues" evidence="1">
    <location>
        <begin position="122"/>
        <end position="132"/>
    </location>
</feature>